<dbReference type="GO" id="GO:0016787">
    <property type="term" value="F:hydrolase activity"/>
    <property type="evidence" value="ECO:0007669"/>
    <property type="project" value="UniProtKB-UniRule"/>
</dbReference>
<keyword evidence="1 4" id="KW-0378">Hydrolase</keyword>
<feature type="active site" description="Proton acceptor" evidence="4">
    <location>
        <position position="147"/>
    </location>
</feature>
<dbReference type="InterPro" id="IPR002641">
    <property type="entry name" value="PNPLA_dom"/>
</dbReference>
<dbReference type="InterPro" id="IPR016035">
    <property type="entry name" value="Acyl_Trfase/lysoPLipase"/>
</dbReference>
<dbReference type="GO" id="GO:0016042">
    <property type="term" value="P:lipid catabolic process"/>
    <property type="evidence" value="ECO:0007669"/>
    <property type="project" value="UniProtKB-UniRule"/>
</dbReference>
<evidence type="ECO:0000256" key="2">
    <source>
        <dbReference type="ARBA" id="ARBA00022963"/>
    </source>
</evidence>
<keyword evidence="7" id="KW-1185">Reference proteome</keyword>
<comment type="caution">
    <text evidence="4">Lacks conserved residue(s) required for the propagation of feature annotation.</text>
</comment>
<feature type="domain" description="PNPLA" evidence="5">
    <location>
        <begin position="1"/>
        <end position="160"/>
    </location>
</feature>
<accession>A0A9W6GMG0</accession>
<dbReference type="AlphaFoldDB" id="A0A9W6GMG0"/>
<feature type="active site" description="Nucleophile" evidence="4">
    <location>
        <position position="24"/>
    </location>
</feature>
<dbReference type="Gene3D" id="3.40.1090.10">
    <property type="entry name" value="Cytosolic phospholipase A2 catalytic domain"/>
    <property type="match status" value="1"/>
</dbReference>
<evidence type="ECO:0000256" key="4">
    <source>
        <dbReference type="PROSITE-ProRule" id="PRU01161"/>
    </source>
</evidence>
<gene>
    <name evidence="6" type="ORF">PM10SUCC1_20150</name>
</gene>
<dbReference type="Proteomes" id="UP001144471">
    <property type="component" value="Unassembled WGS sequence"/>
</dbReference>
<proteinExistence type="predicted"/>
<feature type="short sequence motif" description="DGA/G" evidence="4">
    <location>
        <begin position="147"/>
        <end position="149"/>
    </location>
</feature>
<dbReference type="InterPro" id="IPR037483">
    <property type="entry name" value="YjjU-like"/>
</dbReference>
<comment type="caution">
    <text evidence="6">The sequence shown here is derived from an EMBL/GenBank/DDBJ whole genome shotgun (WGS) entry which is preliminary data.</text>
</comment>
<dbReference type="PANTHER" id="PTHR14226:SF25">
    <property type="entry name" value="PHOSPHOESTERASE"/>
    <property type="match status" value="1"/>
</dbReference>
<name>A0A9W6GMG0_9FUSO</name>
<evidence type="ECO:0000256" key="1">
    <source>
        <dbReference type="ARBA" id="ARBA00022801"/>
    </source>
</evidence>
<dbReference type="EMBL" id="BSDY01000008">
    <property type="protein sequence ID" value="GLI56501.1"/>
    <property type="molecule type" value="Genomic_DNA"/>
</dbReference>
<sequence length="270" mass="31145">MYTTGILDYFLDMGLELPYLVGVSAGAIYPASFISKQRERSLNIQRRYITDPRYMSFRNLIKTGYIFDPDFAYFRMTKELIPLDYETFRSSKTDFKIGTFNCLTGITDYHSKDDFSSVDEAVTAIMASGSLPFLSKPVVIGGTPYLDGGIVSPIPIDKSIEDGNKKHIVILTQGREYRKEPFKYKKAAKAFYRRYPHVADALINRHTVYNSTLEKLNDLEKRGDIFILRPSKSLEVKRLEKDVSKIEALYRLGYEDAKREYSRLLQWLSL</sequence>
<dbReference type="PANTHER" id="PTHR14226">
    <property type="entry name" value="NEUROPATHY TARGET ESTERASE/SWISS CHEESE D.MELANOGASTER"/>
    <property type="match status" value="1"/>
</dbReference>
<dbReference type="InterPro" id="IPR045943">
    <property type="entry name" value="DUF6363"/>
</dbReference>
<reference evidence="6" key="1">
    <citation type="submission" date="2022-12" db="EMBL/GenBank/DDBJ databases">
        <title>Reference genome sequencing for broad-spectrum identification of bacterial and archaeal isolates by mass spectrometry.</title>
        <authorList>
            <person name="Sekiguchi Y."/>
            <person name="Tourlousse D.M."/>
        </authorList>
    </citation>
    <scope>NUCLEOTIDE SEQUENCE</scope>
    <source>
        <strain evidence="6">10succ1</strain>
    </source>
</reference>
<feature type="short sequence motif" description="GXSXG" evidence="4">
    <location>
        <begin position="22"/>
        <end position="26"/>
    </location>
</feature>
<dbReference type="CDD" id="cd07208">
    <property type="entry name" value="Pat_hypo_Ecoli_yjju_like"/>
    <property type="match status" value="1"/>
</dbReference>
<dbReference type="SUPFAM" id="SSF52151">
    <property type="entry name" value="FabD/lysophospholipase-like"/>
    <property type="match status" value="1"/>
</dbReference>
<evidence type="ECO:0000313" key="6">
    <source>
        <dbReference type="EMBL" id="GLI56501.1"/>
    </source>
</evidence>
<evidence type="ECO:0000313" key="7">
    <source>
        <dbReference type="Proteomes" id="UP001144471"/>
    </source>
</evidence>
<dbReference type="Pfam" id="PF19890">
    <property type="entry name" value="DUF6363"/>
    <property type="match status" value="1"/>
</dbReference>
<evidence type="ECO:0000259" key="5">
    <source>
        <dbReference type="PROSITE" id="PS51635"/>
    </source>
</evidence>
<keyword evidence="3 4" id="KW-0443">Lipid metabolism</keyword>
<dbReference type="PROSITE" id="PS51635">
    <property type="entry name" value="PNPLA"/>
    <property type="match status" value="1"/>
</dbReference>
<dbReference type="InterPro" id="IPR050301">
    <property type="entry name" value="NTE"/>
</dbReference>
<organism evidence="6 7">
    <name type="scientific">Propionigenium maris DSM 9537</name>
    <dbReference type="NCBI Taxonomy" id="1123000"/>
    <lineage>
        <taxon>Bacteria</taxon>
        <taxon>Fusobacteriati</taxon>
        <taxon>Fusobacteriota</taxon>
        <taxon>Fusobacteriia</taxon>
        <taxon>Fusobacteriales</taxon>
        <taxon>Fusobacteriaceae</taxon>
        <taxon>Propionigenium</taxon>
    </lineage>
</organism>
<dbReference type="Pfam" id="PF01734">
    <property type="entry name" value="Patatin"/>
    <property type="match status" value="1"/>
</dbReference>
<protein>
    <submittedName>
        <fullName evidence="6">Patatin family protein</fullName>
    </submittedName>
</protein>
<evidence type="ECO:0000256" key="3">
    <source>
        <dbReference type="ARBA" id="ARBA00023098"/>
    </source>
</evidence>
<keyword evidence="2 4" id="KW-0442">Lipid degradation</keyword>